<dbReference type="AlphaFoldDB" id="A0A061R708"/>
<sequence length="76" mass="8479">QQLERCLAVEATPRPPSLPAKDGATWNALVPCCSHPQLHLVKELRFSPSPLAPVEKSPLRLLFGICSSRQRLRPRL</sequence>
<organism evidence="1">
    <name type="scientific">Tetraselmis sp. GSL018</name>
    <dbReference type="NCBI Taxonomy" id="582737"/>
    <lineage>
        <taxon>Eukaryota</taxon>
        <taxon>Viridiplantae</taxon>
        <taxon>Chlorophyta</taxon>
        <taxon>core chlorophytes</taxon>
        <taxon>Chlorodendrophyceae</taxon>
        <taxon>Chlorodendrales</taxon>
        <taxon>Chlorodendraceae</taxon>
        <taxon>Tetraselmis</taxon>
    </lineage>
</organism>
<protein>
    <submittedName>
        <fullName evidence="1">Uncharacterized protein</fullName>
    </submittedName>
</protein>
<gene>
    <name evidence="1" type="ORF">TSPGSL018_13583</name>
</gene>
<reference evidence="1" key="1">
    <citation type="submission" date="2014-05" db="EMBL/GenBank/DDBJ databases">
        <title>The transcriptome of the halophilic microalga Tetraselmis sp. GSL018 isolated from the Great Salt Lake, Utah.</title>
        <authorList>
            <person name="Jinkerson R.E."/>
            <person name="D'Adamo S."/>
            <person name="Posewitz M.C."/>
        </authorList>
    </citation>
    <scope>NUCLEOTIDE SEQUENCE</scope>
    <source>
        <strain evidence="1">GSL018</strain>
    </source>
</reference>
<name>A0A061R708_9CHLO</name>
<feature type="non-terminal residue" evidence="1">
    <location>
        <position position="1"/>
    </location>
</feature>
<accession>A0A061R708</accession>
<dbReference type="EMBL" id="GBEZ01020178">
    <property type="protein sequence ID" value="JAC66465.1"/>
    <property type="molecule type" value="Transcribed_RNA"/>
</dbReference>
<proteinExistence type="predicted"/>
<feature type="non-terminal residue" evidence="1">
    <location>
        <position position="76"/>
    </location>
</feature>
<evidence type="ECO:0000313" key="1">
    <source>
        <dbReference type="EMBL" id="JAC66465.1"/>
    </source>
</evidence>